<evidence type="ECO:0000313" key="1">
    <source>
        <dbReference type="EnsemblPlants" id="AVESA.00010b.r2.4DG0743300.1.CDS.1"/>
    </source>
</evidence>
<reference evidence="1" key="2">
    <citation type="submission" date="2025-09" db="UniProtKB">
        <authorList>
            <consortium name="EnsemblPlants"/>
        </authorList>
    </citation>
    <scope>IDENTIFICATION</scope>
</reference>
<evidence type="ECO:0000313" key="2">
    <source>
        <dbReference type="Proteomes" id="UP001732700"/>
    </source>
</evidence>
<reference evidence="1" key="1">
    <citation type="submission" date="2021-05" db="EMBL/GenBank/DDBJ databases">
        <authorList>
            <person name="Scholz U."/>
            <person name="Mascher M."/>
            <person name="Fiebig A."/>
        </authorList>
    </citation>
    <scope>NUCLEOTIDE SEQUENCE [LARGE SCALE GENOMIC DNA]</scope>
</reference>
<proteinExistence type="predicted"/>
<dbReference type="EnsemblPlants" id="AVESA.00010b.r2.4DG0743300.1">
    <property type="protein sequence ID" value="AVESA.00010b.r2.4DG0743300.1.CDS.1"/>
    <property type="gene ID" value="AVESA.00010b.r2.4DG0743300"/>
</dbReference>
<keyword evidence="2" id="KW-1185">Reference proteome</keyword>
<name>A0ACD5X2P8_AVESA</name>
<organism evidence="1 2">
    <name type="scientific">Avena sativa</name>
    <name type="common">Oat</name>
    <dbReference type="NCBI Taxonomy" id="4498"/>
    <lineage>
        <taxon>Eukaryota</taxon>
        <taxon>Viridiplantae</taxon>
        <taxon>Streptophyta</taxon>
        <taxon>Embryophyta</taxon>
        <taxon>Tracheophyta</taxon>
        <taxon>Spermatophyta</taxon>
        <taxon>Magnoliopsida</taxon>
        <taxon>Liliopsida</taxon>
        <taxon>Poales</taxon>
        <taxon>Poaceae</taxon>
        <taxon>BOP clade</taxon>
        <taxon>Pooideae</taxon>
        <taxon>Poodae</taxon>
        <taxon>Poeae</taxon>
        <taxon>Poeae Chloroplast Group 1 (Aveneae type)</taxon>
        <taxon>Aveninae</taxon>
        <taxon>Avena</taxon>
    </lineage>
</organism>
<dbReference type="Proteomes" id="UP001732700">
    <property type="component" value="Chromosome 4D"/>
</dbReference>
<sequence length="95" mass="10224">MAWRKKSGGESSSSPGASPRHHDEREKVPRGHVPMVAGCGQRVMVPVRLLADPCVAELLETAAEHYGYGQPGVLRIPCDAGRFRAVVDCALQRCG</sequence>
<protein>
    <submittedName>
        <fullName evidence="1">Uncharacterized protein</fullName>
    </submittedName>
</protein>
<accession>A0ACD5X2P8</accession>